<keyword evidence="2" id="KW-1185">Reference proteome</keyword>
<gene>
    <name evidence="1" type="ORF">WAK64_17815</name>
</gene>
<comment type="caution">
    <text evidence="1">The sequence shown here is derived from an EMBL/GenBank/DDBJ whole genome shotgun (WGS) entry which is preliminary data.</text>
</comment>
<dbReference type="Gene3D" id="3.40.109.10">
    <property type="entry name" value="NADH Oxidase"/>
    <property type="match status" value="1"/>
</dbReference>
<dbReference type="InterPro" id="IPR000415">
    <property type="entry name" value="Nitroreductase-like"/>
</dbReference>
<organism evidence="1 2">
    <name type="scientific">Bacillus spongiae</name>
    <dbReference type="NCBI Taxonomy" id="2683610"/>
    <lineage>
        <taxon>Bacteria</taxon>
        <taxon>Bacillati</taxon>
        <taxon>Bacillota</taxon>
        <taxon>Bacilli</taxon>
        <taxon>Bacillales</taxon>
        <taxon>Bacillaceae</taxon>
        <taxon>Bacillus</taxon>
    </lineage>
</organism>
<dbReference type="PANTHER" id="PTHR43745:SF2">
    <property type="entry name" value="NITROREDUCTASE MJ1384-RELATED"/>
    <property type="match status" value="1"/>
</dbReference>
<protein>
    <submittedName>
        <fullName evidence="1">Nitroreductase family protein</fullName>
    </submittedName>
</protein>
<accession>A0ABU8HIB8</accession>
<name>A0ABU8HIB8_9BACI</name>
<sequence>MNKTQTTLDIFQQKQDTFYADAMQDKILDERTIHDISKFHQSTTWHFPFHFGLDDRTLEWMDLVENTDVLPENVEDEIIFDDDANHEHDYKSTRHFNLDEGLSIQQLGEVLKCAFSRNSFRGSKPYPSAGALYPVIPLLYILNDKAVENGGVAGCYVFDSTNHKLMLIKSFNEEDQEKVRRNLCQNEDLYSNLAVGYALDIKRAITKYKKRGYRHGLIEVGLMAQSFRNSINRFQDMGECCWSGFNDNALSHLSGLNPKLAPLIMMQWFGKTR</sequence>
<evidence type="ECO:0000313" key="1">
    <source>
        <dbReference type="EMBL" id="MEI5908909.1"/>
    </source>
</evidence>
<dbReference type="PANTHER" id="PTHR43745">
    <property type="entry name" value="NITROREDUCTASE MJ1384-RELATED"/>
    <property type="match status" value="1"/>
</dbReference>
<proteinExistence type="predicted"/>
<dbReference type="InterPro" id="IPR052544">
    <property type="entry name" value="Bacteriocin_Proc_Enz"/>
</dbReference>
<dbReference type="RefSeq" id="WP_336588354.1">
    <property type="nucleotide sequence ID" value="NZ_JBBAXC010000017.1"/>
</dbReference>
<reference evidence="1 2" key="1">
    <citation type="journal article" date="2018" name="J. Microbiol.">
        <title>Bacillus spongiae sp. nov., isolated from sponge of Jeju Island.</title>
        <authorList>
            <person name="Lee G.E."/>
            <person name="Im W.T."/>
            <person name="Park J.S."/>
        </authorList>
    </citation>
    <scope>NUCLEOTIDE SEQUENCE [LARGE SCALE GENOMIC DNA]</scope>
    <source>
        <strain evidence="1 2">135PIL107-10</strain>
    </source>
</reference>
<evidence type="ECO:0000313" key="2">
    <source>
        <dbReference type="Proteomes" id="UP001312865"/>
    </source>
</evidence>
<dbReference type="Proteomes" id="UP001312865">
    <property type="component" value="Unassembled WGS sequence"/>
</dbReference>
<dbReference type="EMBL" id="JBBAXC010000017">
    <property type="protein sequence ID" value="MEI5908909.1"/>
    <property type="molecule type" value="Genomic_DNA"/>
</dbReference>